<sequence>MIELGNLSVKNANTRVETLKKIRRLAEDLGYDPIHATR</sequence>
<evidence type="ECO:0000313" key="1">
    <source>
        <dbReference type="EMBL" id="GAH05597.1"/>
    </source>
</evidence>
<proteinExistence type="predicted"/>
<accession>X1CDC4</accession>
<protein>
    <submittedName>
        <fullName evidence="1">Uncharacterized protein</fullName>
    </submittedName>
</protein>
<dbReference type="EMBL" id="BART01037097">
    <property type="protein sequence ID" value="GAH05597.1"/>
    <property type="molecule type" value="Genomic_DNA"/>
</dbReference>
<name>X1CDC4_9ZZZZ</name>
<comment type="caution">
    <text evidence="1">The sequence shown here is derived from an EMBL/GenBank/DDBJ whole genome shotgun (WGS) entry which is preliminary data.</text>
</comment>
<feature type="non-terminal residue" evidence="1">
    <location>
        <position position="38"/>
    </location>
</feature>
<gene>
    <name evidence="1" type="ORF">S01H4_62240</name>
</gene>
<reference evidence="1" key="1">
    <citation type="journal article" date="2014" name="Front. Microbiol.">
        <title>High frequency of phylogenetically diverse reductive dehalogenase-homologous genes in deep subseafloor sedimentary metagenomes.</title>
        <authorList>
            <person name="Kawai M."/>
            <person name="Futagami T."/>
            <person name="Toyoda A."/>
            <person name="Takaki Y."/>
            <person name="Nishi S."/>
            <person name="Hori S."/>
            <person name="Arai W."/>
            <person name="Tsubouchi T."/>
            <person name="Morono Y."/>
            <person name="Uchiyama I."/>
            <person name="Ito T."/>
            <person name="Fujiyama A."/>
            <person name="Inagaki F."/>
            <person name="Takami H."/>
        </authorList>
    </citation>
    <scope>NUCLEOTIDE SEQUENCE</scope>
    <source>
        <strain evidence="1">Expedition CK06-06</strain>
    </source>
</reference>
<dbReference type="AlphaFoldDB" id="X1CDC4"/>
<organism evidence="1">
    <name type="scientific">marine sediment metagenome</name>
    <dbReference type="NCBI Taxonomy" id="412755"/>
    <lineage>
        <taxon>unclassified sequences</taxon>
        <taxon>metagenomes</taxon>
        <taxon>ecological metagenomes</taxon>
    </lineage>
</organism>